<keyword evidence="1" id="KW-1133">Transmembrane helix</keyword>
<dbReference type="AlphaFoldDB" id="A0A6J7XRN5"/>
<feature type="transmembrane region" description="Helical" evidence="1">
    <location>
        <begin position="6"/>
        <end position="25"/>
    </location>
</feature>
<organism evidence="2">
    <name type="scientific">freshwater metagenome</name>
    <dbReference type="NCBI Taxonomy" id="449393"/>
    <lineage>
        <taxon>unclassified sequences</taxon>
        <taxon>metagenomes</taxon>
        <taxon>ecological metagenomes</taxon>
    </lineage>
</organism>
<gene>
    <name evidence="2" type="ORF">UFOPK3554_00591</name>
</gene>
<evidence type="ECO:0000256" key="1">
    <source>
        <dbReference type="SAM" id="Phobius"/>
    </source>
</evidence>
<reference evidence="2" key="1">
    <citation type="submission" date="2020-05" db="EMBL/GenBank/DDBJ databases">
        <authorList>
            <person name="Chiriac C."/>
            <person name="Salcher M."/>
            <person name="Ghai R."/>
            <person name="Kavagutti S V."/>
        </authorList>
    </citation>
    <scope>NUCLEOTIDE SEQUENCE</scope>
</reference>
<keyword evidence="1" id="KW-0812">Transmembrane</keyword>
<evidence type="ECO:0000313" key="2">
    <source>
        <dbReference type="EMBL" id="CAB5239999.1"/>
    </source>
</evidence>
<keyword evidence="1" id="KW-0472">Membrane</keyword>
<proteinExistence type="predicted"/>
<dbReference type="EMBL" id="CAFBSG010000007">
    <property type="protein sequence ID" value="CAB5239999.1"/>
    <property type="molecule type" value="Genomic_DNA"/>
</dbReference>
<name>A0A6J7XRN5_9ZZZZ</name>
<accession>A0A6J7XRN5</accession>
<sequence>MSSTLELIVSVVVVIVLTVFISSRFRISSRYERSHSLLNNWNSLDMGIDPTDEEGRTSDERS</sequence>
<protein>
    <submittedName>
        <fullName evidence="2">Unannotated protein</fullName>
    </submittedName>
</protein>